<dbReference type="GO" id="GO:0031176">
    <property type="term" value="F:endo-1,4-beta-xylanase activity"/>
    <property type="evidence" value="ECO:0007669"/>
    <property type="project" value="UniProtKB-EC"/>
</dbReference>
<evidence type="ECO:0000259" key="10">
    <source>
        <dbReference type="PROSITE" id="PS51760"/>
    </source>
</evidence>
<gene>
    <name evidence="11" type="ORF">WHR41_01340</name>
</gene>
<reference evidence="11 12" key="1">
    <citation type="journal article" date="2020" name="Microbiol. Resour. Announc.">
        <title>Draft Genome Sequence of a Cladosporium Species Isolated from the Mesophotic Ascidian Didemnum maculosum.</title>
        <authorList>
            <person name="Gioti A."/>
            <person name="Siaperas R."/>
            <person name="Nikolaivits E."/>
            <person name="Le Goff G."/>
            <person name="Ouazzani J."/>
            <person name="Kotoulas G."/>
            <person name="Topakas E."/>
        </authorList>
    </citation>
    <scope>NUCLEOTIDE SEQUENCE [LARGE SCALE GENOMIC DNA]</scope>
    <source>
        <strain evidence="11 12">TM138-S3</strain>
    </source>
</reference>
<dbReference type="Gene3D" id="3.20.20.80">
    <property type="entry name" value="Glycosidases"/>
    <property type="match status" value="1"/>
</dbReference>
<comment type="caution">
    <text evidence="11">The sequence shown here is derived from an EMBL/GenBank/DDBJ whole genome shotgun (WGS) entry which is preliminary data.</text>
</comment>
<feature type="compositionally biased region" description="Low complexity" evidence="8">
    <location>
        <begin position="96"/>
        <end position="111"/>
    </location>
</feature>
<evidence type="ECO:0000256" key="6">
    <source>
        <dbReference type="PROSITE-ProRule" id="PRU10061"/>
    </source>
</evidence>
<dbReference type="PROSITE" id="PS00591">
    <property type="entry name" value="GH10_1"/>
    <property type="match status" value="1"/>
</dbReference>
<keyword evidence="3 7" id="KW-0119">Carbohydrate metabolism</keyword>
<evidence type="ECO:0000256" key="3">
    <source>
        <dbReference type="ARBA" id="ARBA00023277"/>
    </source>
</evidence>
<dbReference type="InterPro" id="IPR001000">
    <property type="entry name" value="GH10_dom"/>
</dbReference>
<keyword evidence="2 7" id="KW-0378">Hydrolase</keyword>
<organism evidence="11 12">
    <name type="scientific">Cladosporium halotolerans</name>
    <dbReference type="NCBI Taxonomy" id="1052096"/>
    <lineage>
        <taxon>Eukaryota</taxon>
        <taxon>Fungi</taxon>
        <taxon>Dikarya</taxon>
        <taxon>Ascomycota</taxon>
        <taxon>Pezizomycotina</taxon>
        <taxon>Dothideomycetes</taxon>
        <taxon>Dothideomycetidae</taxon>
        <taxon>Cladosporiales</taxon>
        <taxon>Cladosporiaceae</taxon>
        <taxon>Cladosporium</taxon>
    </lineage>
</organism>
<keyword evidence="12" id="KW-1185">Reference proteome</keyword>
<feature type="region of interest" description="Disordered" evidence="8">
    <location>
        <begin position="27"/>
        <end position="68"/>
    </location>
</feature>
<dbReference type="EMBL" id="JAAQHG020000003">
    <property type="protein sequence ID" value="KAL1590245.1"/>
    <property type="molecule type" value="Genomic_DNA"/>
</dbReference>
<keyword evidence="9" id="KW-0732">Signal</keyword>
<feature type="active site" description="Nucleophile" evidence="6">
    <location>
        <position position="347"/>
    </location>
</feature>
<proteinExistence type="inferred from homology"/>
<evidence type="ECO:0000256" key="4">
    <source>
        <dbReference type="ARBA" id="ARBA00023295"/>
    </source>
</evidence>
<evidence type="ECO:0000256" key="5">
    <source>
        <dbReference type="ARBA" id="ARBA00023326"/>
    </source>
</evidence>
<evidence type="ECO:0000256" key="1">
    <source>
        <dbReference type="ARBA" id="ARBA00007495"/>
    </source>
</evidence>
<evidence type="ECO:0000313" key="12">
    <source>
        <dbReference type="Proteomes" id="UP000803884"/>
    </source>
</evidence>
<dbReference type="PRINTS" id="PR00134">
    <property type="entry name" value="GLHYDRLASE10"/>
</dbReference>
<name>A0AB34L4L8_9PEZI</name>
<dbReference type="GeneID" id="96002784"/>
<feature type="region of interest" description="Disordered" evidence="8">
    <location>
        <begin position="96"/>
        <end position="117"/>
    </location>
</feature>
<accession>A0AB34L4L8</accession>
<evidence type="ECO:0000313" key="11">
    <source>
        <dbReference type="EMBL" id="KAL1590245.1"/>
    </source>
</evidence>
<dbReference type="SUPFAM" id="SSF51445">
    <property type="entry name" value="(Trans)glycosidases"/>
    <property type="match status" value="1"/>
</dbReference>
<feature type="domain" description="GH10" evidence="10">
    <location>
        <begin position="141"/>
        <end position="410"/>
    </location>
</feature>
<dbReference type="PROSITE" id="PS51257">
    <property type="entry name" value="PROKAR_LIPOPROTEIN"/>
    <property type="match status" value="1"/>
</dbReference>
<evidence type="ECO:0000256" key="7">
    <source>
        <dbReference type="RuleBase" id="RU361174"/>
    </source>
</evidence>
<dbReference type="InterPro" id="IPR017853">
    <property type="entry name" value="GH"/>
</dbReference>
<protein>
    <recommendedName>
        <fullName evidence="7">Beta-xylanase</fullName>
        <ecNumber evidence="7">3.2.1.8</ecNumber>
    </recommendedName>
</protein>
<dbReference type="Pfam" id="PF00331">
    <property type="entry name" value="Glyco_hydro_10"/>
    <property type="match status" value="1"/>
</dbReference>
<dbReference type="PROSITE" id="PS51760">
    <property type="entry name" value="GH10_2"/>
    <property type="match status" value="1"/>
</dbReference>
<comment type="similarity">
    <text evidence="1 7">Belongs to the glycosyl hydrolase 10 (cellulase F) family.</text>
</comment>
<dbReference type="SMART" id="SM00633">
    <property type="entry name" value="Glyco_10"/>
    <property type="match status" value="1"/>
</dbReference>
<comment type="catalytic activity">
    <reaction evidence="7">
        <text>Endohydrolysis of (1-&gt;4)-beta-D-xylosidic linkages in xylans.</text>
        <dbReference type="EC" id="3.2.1.8"/>
    </reaction>
</comment>
<dbReference type="PANTHER" id="PTHR31490">
    <property type="entry name" value="GLYCOSYL HYDROLASE"/>
    <property type="match status" value="1"/>
</dbReference>
<dbReference type="Proteomes" id="UP000803884">
    <property type="component" value="Unassembled WGS sequence"/>
</dbReference>
<evidence type="ECO:0000256" key="9">
    <source>
        <dbReference type="SAM" id="SignalP"/>
    </source>
</evidence>
<evidence type="ECO:0000256" key="2">
    <source>
        <dbReference type="ARBA" id="ARBA00022801"/>
    </source>
</evidence>
<dbReference type="InterPro" id="IPR044846">
    <property type="entry name" value="GH10"/>
</dbReference>
<keyword evidence="4 7" id="KW-0326">Glycosidase</keyword>
<dbReference type="AlphaFoldDB" id="A0AB34L4L8"/>
<dbReference type="PANTHER" id="PTHR31490:SF76">
    <property type="entry name" value="ENDO-1,4-BETA-XYLANASE C"/>
    <property type="match status" value="1"/>
</dbReference>
<dbReference type="RefSeq" id="XP_069233350.1">
    <property type="nucleotide sequence ID" value="XM_069369946.1"/>
</dbReference>
<sequence>MRSDLFALTAAVAGCAAAAPVAQPQWQWGSWGSNGGWGQAPPAGPSGGASGSTGAAAPMVSPPFPSGTGVAAPTGTGVAPIGTGAAGTGVAPVRAAATGTSSQASGSGKTGESTDDNGLNALFVAKGKEYFGTCADPGTLSSSQTSDIIKKDFGQITPENSMKWDATEATKGQFTFDTADQTADFASENGKMLRCHTLVWHSQLPSWVEGITDKTELTEVIENHVTEVAGHFKGKCFAWDVVNEIFAEDGTLRDSVFSRVLGEDFVSIAFNAAKKAAPDAKLYINDYNLDSASYPKLTGLASKVKEWIAAGVPIDGIGSQSHLSDASGTPDALKALAAVAPEVAITELDIAGASAEDYKTVVQACLDLDNCVGITEWGVSDSQSWRADSSPVLFDQSFQPKEAYTSLVSLLQG</sequence>
<feature type="chain" id="PRO_5044222795" description="Beta-xylanase" evidence="9">
    <location>
        <begin position="19"/>
        <end position="413"/>
    </location>
</feature>
<dbReference type="InterPro" id="IPR031158">
    <property type="entry name" value="GH10_AS"/>
</dbReference>
<dbReference type="EC" id="3.2.1.8" evidence="7"/>
<dbReference type="GO" id="GO:0000272">
    <property type="term" value="P:polysaccharide catabolic process"/>
    <property type="evidence" value="ECO:0007669"/>
    <property type="project" value="UniProtKB-KW"/>
</dbReference>
<keyword evidence="5 7" id="KW-0624">Polysaccharide degradation</keyword>
<evidence type="ECO:0000256" key="8">
    <source>
        <dbReference type="SAM" id="MobiDB-lite"/>
    </source>
</evidence>
<feature type="signal peptide" evidence="9">
    <location>
        <begin position="1"/>
        <end position="18"/>
    </location>
</feature>